<gene>
    <name evidence="1" type="ORF">RFI_04540</name>
</gene>
<keyword evidence="1" id="KW-0489">Methyltransferase</keyword>
<evidence type="ECO:0000313" key="2">
    <source>
        <dbReference type="Proteomes" id="UP000023152"/>
    </source>
</evidence>
<dbReference type="AlphaFoldDB" id="X6P202"/>
<keyword evidence="1" id="KW-0808">Transferase</keyword>
<keyword evidence="2" id="KW-1185">Reference proteome</keyword>
<proteinExistence type="predicted"/>
<sequence length="257" mass="29301">MHIKEALRQCIQETQSNQADQKTVDVSKFVLSKQQVELANTQQQIDTKIKTINITIQPTEIECKSGGIIIGSLNSEENQKNNDNRKENITQINLILNNIHKASAENNDVTNNGINIKTTLEEINNITVLNKAIAENNNITNNIIVNILANGLSGTSTSIAKYSYKNNFEKSIKMEALKHKEKISNINALLLEQLNNTMKSLFVFFKHFDRFLLILFLIWLFSNFLQSAFINFIFTKMQIQSIGYVIEFKHSFILSCN</sequence>
<protein>
    <submittedName>
        <fullName evidence="1">Putative methyltransferase</fullName>
    </submittedName>
</protein>
<dbReference type="EMBL" id="ASPP01004083">
    <property type="protein sequence ID" value="ETO32575.1"/>
    <property type="molecule type" value="Genomic_DNA"/>
</dbReference>
<comment type="caution">
    <text evidence="1">The sequence shown here is derived from an EMBL/GenBank/DDBJ whole genome shotgun (WGS) entry which is preliminary data.</text>
</comment>
<dbReference type="Proteomes" id="UP000023152">
    <property type="component" value="Unassembled WGS sequence"/>
</dbReference>
<accession>X6P202</accession>
<dbReference type="GO" id="GO:0008168">
    <property type="term" value="F:methyltransferase activity"/>
    <property type="evidence" value="ECO:0007669"/>
    <property type="project" value="UniProtKB-KW"/>
</dbReference>
<dbReference type="GO" id="GO:0032259">
    <property type="term" value="P:methylation"/>
    <property type="evidence" value="ECO:0007669"/>
    <property type="project" value="UniProtKB-KW"/>
</dbReference>
<organism evidence="1 2">
    <name type="scientific">Reticulomyxa filosa</name>
    <dbReference type="NCBI Taxonomy" id="46433"/>
    <lineage>
        <taxon>Eukaryota</taxon>
        <taxon>Sar</taxon>
        <taxon>Rhizaria</taxon>
        <taxon>Retaria</taxon>
        <taxon>Foraminifera</taxon>
        <taxon>Monothalamids</taxon>
        <taxon>Reticulomyxidae</taxon>
        <taxon>Reticulomyxa</taxon>
    </lineage>
</organism>
<name>X6P202_RETFI</name>
<evidence type="ECO:0000313" key="1">
    <source>
        <dbReference type="EMBL" id="ETO32575.1"/>
    </source>
</evidence>
<reference evidence="1 2" key="1">
    <citation type="journal article" date="2013" name="Curr. Biol.">
        <title>The Genome of the Foraminiferan Reticulomyxa filosa.</title>
        <authorList>
            <person name="Glockner G."/>
            <person name="Hulsmann N."/>
            <person name="Schleicher M."/>
            <person name="Noegel A.A."/>
            <person name="Eichinger L."/>
            <person name="Gallinger C."/>
            <person name="Pawlowski J."/>
            <person name="Sierra R."/>
            <person name="Euteneuer U."/>
            <person name="Pillet L."/>
            <person name="Moustafa A."/>
            <person name="Platzer M."/>
            <person name="Groth M."/>
            <person name="Szafranski K."/>
            <person name="Schliwa M."/>
        </authorList>
    </citation>
    <scope>NUCLEOTIDE SEQUENCE [LARGE SCALE GENOMIC DNA]</scope>
</reference>